<organism evidence="3">
    <name type="scientific">Tanacetum cinerariifolium</name>
    <name type="common">Dalmatian daisy</name>
    <name type="synonym">Chrysanthemum cinerariifolium</name>
    <dbReference type="NCBI Taxonomy" id="118510"/>
    <lineage>
        <taxon>Eukaryota</taxon>
        <taxon>Viridiplantae</taxon>
        <taxon>Streptophyta</taxon>
        <taxon>Embryophyta</taxon>
        <taxon>Tracheophyta</taxon>
        <taxon>Spermatophyta</taxon>
        <taxon>Magnoliopsida</taxon>
        <taxon>eudicotyledons</taxon>
        <taxon>Gunneridae</taxon>
        <taxon>Pentapetalae</taxon>
        <taxon>asterids</taxon>
        <taxon>campanulids</taxon>
        <taxon>Asterales</taxon>
        <taxon>Asteraceae</taxon>
        <taxon>Asteroideae</taxon>
        <taxon>Anthemideae</taxon>
        <taxon>Anthemidinae</taxon>
        <taxon>Tanacetum</taxon>
    </lineage>
</organism>
<feature type="compositionally biased region" description="Basic and acidic residues" evidence="1">
    <location>
        <begin position="212"/>
        <end position="224"/>
    </location>
</feature>
<evidence type="ECO:0000256" key="1">
    <source>
        <dbReference type="SAM" id="MobiDB-lite"/>
    </source>
</evidence>
<feature type="compositionally biased region" description="Basic and acidic residues" evidence="1">
    <location>
        <begin position="237"/>
        <end position="250"/>
    </location>
</feature>
<dbReference type="EMBL" id="BKCJ010010446">
    <property type="protein sequence ID" value="GEU91625.1"/>
    <property type="molecule type" value="Genomic_DNA"/>
</dbReference>
<dbReference type="Pfam" id="PF03732">
    <property type="entry name" value="Retrotrans_gag"/>
    <property type="match status" value="1"/>
</dbReference>
<feature type="domain" description="Retrotransposon gag" evidence="2">
    <location>
        <begin position="74"/>
        <end position="174"/>
    </location>
</feature>
<name>A0A6L2P3L4_TANCI</name>
<gene>
    <name evidence="3" type="ORF">Tci_063603</name>
</gene>
<proteinExistence type="predicted"/>
<evidence type="ECO:0000313" key="3">
    <source>
        <dbReference type="EMBL" id="GEU91625.1"/>
    </source>
</evidence>
<comment type="caution">
    <text evidence="3">The sequence shown here is derived from an EMBL/GenBank/DDBJ whole genome shotgun (WGS) entry which is preliminary data.</text>
</comment>
<accession>A0A6L2P3L4</accession>
<reference evidence="3" key="1">
    <citation type="journal article" date="2019" name="Sci. Rep.">
        <title>Draft genome of Tanacetum cinerariifolium, the natural source of mosquito coil.</title>
        <authorList>
            <person name="Yamashiro T."/>
            <person name="Shiraishi A."/>
            <person name="Satake H."/>
            <person name="Nakayama K."/>
        </authorList>
    </citation>
    <scope>NUCLEOTIDE SEQUENCE</scope>
</reference>
<dbReference type="PANTHER" id="PTHR33223:SF11">
    <property type="entry name" value="ELEMENT PROTEIN, PUTATIVE-RELATED"/>
    <property type="match status" value="1"/>
</dbReference>
<evidence type="ECO:0000259" key="2">
    <source>
        <dbReference type="Pfam" id="PF03732"/>
    </source>
</evidence>
<protein>
    <recommendedName>
        <fullName evidence="2">Retrotransposon gag domain-containing protein</fullName>
    </recommendedName>
</protein>
<sequence>MVNTRIDADLSAAIQNALQTLLPQIRAEIREEFHTSSGPSNSSGNPPPVTIHTWLERFNKQKPCSFEKATAPTRLAVYKFEGNALAWWKAYKKAKGGDAWLITVTWAEFKKLFFLQFFPRAEQERLKREYHSIRQTNTETSTEFMQRFLRLAGFLGAAAGTEKEQAKNFQWGLRRSTLNHLMCMSYTDVAQVANAARNYEILNERDDDDAERPDKRQKSGDRHQPNSQQSSHRNHGHNNDRHGSDRRTGGDNHCSSNNNYSGNNNRISIFTVSTYISLGCSGNTSWIIHRTLEISLTFHSA</sequence>
<feature type="region of interest" description="Disordered" evidence="1">
    <location>
        <begin position="202"/>
        <end position="260"/>
    </location>
</feature>
<dbReference type="AlphaFoldDB" id="A0A6L2P3L4"/>
<dbReference type="PANTHER" id="PTHR33223">
    <property type="entry name" value="CCHC-TYPE DOMAIN-CONTAINING PROTEIN"/>
    <property type="match status" value="1"/>
</dbReference>
<dbReference type="InterPro" id="IPR005162">
    <property type="entry name" value="Retrotrans_gag_dom"/>
</dbReference>